<dbReference type="Gene3D" id="2.40.70.10">
    <property type="entry name" value="Acid Proteases"/>
    <property type="match status" value="2"/>
</dbReference>
<feature type="transmembrane region" description="Helical" evidence="7">
    <location>
        <begin position="89"/>
        <end position="109"/>
    </location>
</feature>
<dbReference type="PRINTS" id="PR00792">
    <property type="entry name" value="PEPSIN"/>
</dbReference>
<organism evidence="9 10">
    <name type="scientific">Hymenoscyphus fraxineus</name>
    <dbReference type="NCBI Taxonomy" id="746836"/>
    <lineage>
        <taxon>Eukaryota</taxon>
        <taxon>Fungi</taxon>
        <taxon>Dikarya</taxon>
        <taxon>Ascomycota</taxon>
        <taxon>Pezizomycotina</taxon>
        <taxon>Leotiomycetes</taxon>
        <taxon>Helotiales</taxon>
        <taxon>Helotiaceae</taxon>
        <taxon>Hymenoscyphus</taxon>
    </lineage>
</organism>
<keyword evidence="2 6" id="KW-0645">Protease</keyword>
<dbReference type="Pfam" id="PF11807">
    <property type="entry name" value="UstYa"/>
    <property type="match status" value="1"/>
</dbReference>
<evidence type="ECO:0000313" key="10">
    <source>
        <dbReference type="Proteomes" id="UP000696280"/>
    </source>
</evidence>
<dbReference type="AlphaFoldDB" id="A0A9N9PQN7"/>
<evidence type="ECO:0000313" key="9">
    <source>
        <dbReference type="EMBL" id="CAG8951653.1"/>
    </source>
</evidence>
<dbReference type="EMBL" id="CAJVRL010000044">
    <property type="protein sequence ID" value="CAG8951653.1"/>
    <property type="molecule type" value="Genomic_DNA"/>
</dbReference>
<protein>
    <recommendedName>
        <fullName evidence="8">Peptidase A1 domain-containing protein</fullName>
    </recommendedName>
</protein>
<evidence type="ECO:0000256" key="3">
    <source>
        <dbReference type="ARBA" id="ARBA00022750"/>
    </source>
</evidence>
<keyword evidence="7" id="KW-0812">Transmembrane</keyword>
<dbReference type="PROSITE" id="PS00141">
    <property type="entry name" value="ASP_PROTEASE"/>
    <property type="match status" value="1"/>
</dbReference>
<dbReference type="GO" id="GO:0004190">
    <property type="term" value="F:aspartic-type endopeptidase activity"/>
    <property type="evidence" value="ECO:0007669"/>
    <property type="project" value="UniProtKB-KW"/>
</dbReference>
<dbReference type="CDD" id="cd06097">
    <property type="entry name" value="Aspergillopepsin_like"/>
    <property type="match status" value="1"/>
</dbReference>
<evidence type="ECO:0000256" key="6">
    <source>
        <dbReference type="RuleBase" id="RU000454"/>
    </source>
</evidence>
<dbReference type="PANTHER" id="PTHR47966:SF2">
    <property type="entry name" value="ASPERGILLOPEPSIN-1-RELATED"/>
    <property type="match status" value="1"/>
</dbReference>
<dbReference type="InterPro" id="IPR021109">
    <property type="entry name" value="Peptidase_aspartic_dom_sf"/>
</dbReference>
<sequence>MTCVSSLLSACPSTTCYSYFTNSVFAAMAKTLGPISNIQKYSAVAKDEFQETSFDHSASERATSVPATHEQHRGKWYLAARFLVTPEVLAVHLTWLLLLVLSIFCLPLFTSGMNCAVSRLPSDAVFGEIPFRVVTWEPDDGFINSDPMDGKRWNRSTENWTPWDDIHPGSWVKIKPSSKLGISGGIPLREYSQDGSWNTDDEGFALSMHHEIHCLGLIKNVLIRSELNKAIASTDFRHMDHCVEYIRQAIMCHGDLTLEPLEPGSTRTAIESDTWGSKHYCRDWNVLKEEVWKHTTVGFDKHGRRDRQRTYRNRHDAGEVAPAVLSGTPIKLFTEINTTDMFLSSFTLMAALSWVRSFVLLLAIPFLAWPAAAANGGCSFSINQRSTVDKNLPFNIPAIFARNVRRYGGNIPQSVVNSAETASVLAYTQNDELLVPVSVGASTLHLSIDTGSSDLWVFSPQLPKVQGEGHAVYKPSVYSSKSLTNNWAIRYADGSFASGAVYHDVVGIDDIWVMQQAVEVATNISNNLAHGTGIDGILGLGFSKLNKGISTFIERFEIVLIRFSKTGDLVRPEREKTFFENSKSQLKLPLFAAILKQDTSGSYDFGFVNRSRYTEELSYIEVDSSRGHWSFRISGYAMGNGEITIDHLEGVIDTGASLIFLPDHIVRGYYQHVIGAENNPQFGEWTVPCSSFLPPFTTIIKDYKAVVLGDLLKLDPIVPGSSQCLGGIQSNMNASVSIFGHVFLKTQYVVFDDRGPRLGFARQS</sequence>
<dbReference type="InterPro" id="IPR001461">
    <property type="entry name" value="Aspartic_peptidase_A1"/>
</dbReference>
<comment type="similarity">
    <text evidence="5">Belongs to the ustYa family.</text>
</comment>
<evidence type="ECO:0000256" key="5">
    <source>
        <dbReference type="ARBA" id="ARBA00035112"/>
    </source>
</evidence>
<proteinExistence type="inferred from homology"/>
<dbReference type="SUPFAM" id="SSF50630">
    <property type="entry name" value="Acid proteases"/>
    <property type="match status" value="1"/>
</dbReference>
<comment type="similarity">
    <text evidence="1 6">Belongs to the peptidase A1 family.</text>
</comment>
<accession>A0A9N9PQN7</accession>
<dbReference type="GO" id="GO:0006508">
    <property type="term" value="P:proteolysis"/>
    <property type="evidence" value="ECO:0007669"/>
    <property type="project" value="UniProtKB-KW"/>
</dbReference>
<evidence type="ECO:0000256" key="2">
    <source>
        <dbReference type="ARBA" id="ARBA00022670"/>
    </source>
</evidence>
<gene>
    <name evidence="9" type="ORF">HYFRA_00005453</name>
</gene>
<keyword evidence="10" id="KW-1185">Reference proteome</keyword>
<name>A0A9N9PQN7_9HELO</name>
<keyword evidence="7" id="KW-0472">Membrane</keyword>
<dbReference type="Proteomes" id="UP000696280">
    <property type="component" value="Unassembled WGS sequence"/>
</dbReference>
<evidence type="ECO:0000256" key="7">
    <source>
        <dbReference type="SAM" id="Phobius"/>
    </source>
</evidence>
<evidence type="ECO:0000256" key="4">
    <source>
        <dbReference type="ARBA" id="ARBA00022801"/>
    </source>
</evidence>
<dbReference type="PROSITE" id="PS51767">
    <property type="entry name" value="PEPTIDASE_A1"/>
    <property type="match status" value="1"/>
</dbReference>
<evidence type="ECO:0000259" key="8">
    <source>
        <dbReference type="PROSITE" id="PS51767"/>
    </source>
</evidence>
<comment type="caution">
    <text evidence="9">The sequence shown here is derived from an EMBL/GenBank/DDBJ whole genome shotgun (WGS) entry which is preliminary data.</text>
</comment>
<keyword evidence="3 6" id="KW-0064">Aspartyl protease</keyword>
<reference evidence="9" key="1">
    <citation type="submission" date="2021-07" db="EMBL/GenBank/DDBJ databases">
        <authorList>
            <person name="Durling M."/>
        </authorList>
    </citation>
    <scope>NUCLEOTIDE SEQUENCE</scope>
</reference>
<dbReference type="InterPro" id="IPR034163">
    <property type="entry name" value="Aspergillopepsin-like_cat_dom"/>
</dbReference>
<evidence type="ECO:0000256" key="1">
    <source>
        <dbReference type="ARBA" id="ARBA00007447"/>
    </source>
</evidence>
<dbReference type="GO" id="GO:0043386">
    <property type="term" value="P:mycotoxin biosynthetic process"/>
    <property type="evidence" value="ECO:0007669"/>
    <property type="project" value="InterPro"/>
</dbReference>
<dbReference type="Pfam" id="PF00026">
    <property type="entry name" value="Asp"/>
    <property type="match status" value="1"/>
</dbReference>
<keyword evidence="4 6" id="KW-0378">Hydrolase</keyword>
<dbReference type="OrthoDB" id="2747330at2759"/>
<feature type="domain" description="Peptidase A1" evidence="8">
    <location>
        <begin position="433"/>
        <end position="761"/>
    </location>
</feature>
<dbReference type="PANTHER" id="PTHR47966">
    <property type="entry name" value="BETA-SITE APP-CLEAVING ENZYME, ISOFORM A-RELATED"/>
    <property type="match status" value="1"/>
</dbReference>
<dbReference type="InterPro" id="IPR001969">
    <property type="entry name" value="Aspartic_peptidase_AS"/>
</dbReference>
<keyword evidence="7" id="KW-1133">Transmembrane helix</keyword>
<dbReference type="InterPro" id="IPR021765">
    <property type="entry name" value="UstYa-like"/>
</dbReference>
<dbReference type="InterPro" id="IPR033121">
    <property type="entry name" value="PEPTIDASE_A1"/>
</dbReference>